<comment type="similarity">
    <text evidence="1">Belongs to the peptidase S45 family.</text>
</comment>
<dbReference type="HOGENOM" id="CLU_011790_0_1_0"/>
<dbReference type="PANTHER" id="PTHR34218:SF4">
    <property type="entry name" value="ACYL-HOMOSERINE LACTONE ACYLASE QUIP"/>
    <property type="match status" value="1"/>
</dbReference>
<keyword evidence="5" id="KW-0106">Calcium</keyword>
<organism evidence="6 7">
    <name type="scientific">Oscillochloris trichoides DG-6</name>
    <dbReference type="NCBI Taxonomy" id="765420"/>
    <lineage>
        <taxon>Bacteria</taxon>
        <taxon>Bacillati</taxon>
        <taxon>Chloroflexota</taxon>
        <taxon>Chloroflexia</taxon>
        <taxon>Chloroflexales</taxon>
        <taxon>Chloroflexineae</taxon>
        <taxon>Oscillochloridaceae</taxon>
        <taxon>Oscillochloris</taxon>
    </lineage>
</organism>
<keyword evidence="3" id="KW-0865">Zymogen</keyword>
<feature type="binding site" evidence="5">
    <location>
        <position position="191"/>
    </location>
    <ligand>
        <name>Ca(2+)</name>
        <dbReference type="ChEBI" id="CHEBI:29108"/>
    </ligand>
</feature>
<dbReference type="PIRSF" id="PIRSF001227">
    <property type="entry name" value="Pen_acylase"/>
    <property type="match status" value="1"/>
</dbReference>
<dbReference type="Gene3D" id="1.10.1400.10">
    <property type="match status" value="1"/>
</dbReference>
<proteinExistence type="inferred from homology"/>
<dbReference type="Pfam" id="PF01804">
    <property type="entry name" value="Penicil_amidase"/>
    <property type="match status" value="1"/>
</dbReference>
<dbReference type="GO" id="GO:0017000">
    <property type="term" value="P:antibiotic biosynthetic process"/>
    <property type="evidence" value="ECO:0007669"/>
    <property type="project" value="InterPro"/>
</dbReference>
<protein>
    <submittedName>
        <fullName evidence="6">Peptidase S45 penicillin amidase</fullName>
    </submittedName>
</protein>
<evidence type="ECO:0000256" key="5">
    <source>
        <dbReference type="PIRSR" id="PIRSR001227-2"/>
    </source>
</evidence>
<dbReference type="MEROPS" id="S45.003"/>
<dbReference type="InterPro" id="IPR043147">
    <property type="entry name" value="Penicillin_amidase_A-knob"/>
</dbReference>
<dbReference type="OrthoDB" id="9759796at2"/>
<dbReference type="InterPro" id="IPR014395">
    <property type="entry name" value="Pen/GL7ACA/AHL_acylase"/>
</dbReference>
<dbReference type="Gene3D" id="1.10.439.10">
    <property type="entry name" value="Penicillin Amidohydrolase, domain 1"/>
    <property type="match status" value="1"/>
</dbReference>
<evidence type="ECO:0000256" key="3">
    <source>
        <dbReference type="ARBA" id="ARBA00023145"/>
    </source>
</evidence>
<accession>E1IBQ9</accession>
<keyword evidence="5" id="KW-0479">Metal-binding</keyword>
<sequence>MFDLYRWGRTVGVAAGVVAGLTGVGLAAALRRPLPRVAGNAHLPGLQAQVEVRRDRWGIPHIYAQHNTDLFAGLGYVHAQDRLWQMELNRRTGHGRLAEIFGPIALSSDTFIRTLGFSALAQREVELLDADTHTLLTAYLSGINSFLDAHSSRLPLEFRLLGFTPRPWELADILVWPKVMALNLSTNWTSELLHARIVAAVGAERAAALYPGYPDQAALTIPPGVVYDPDIGAAALRMLADAAPFTGEMGGPQGSNAWAVNGSRSLNGHPLLANDPHLALALPGIWYLAHLEGGDFHVTGGTFPGSCGVVVGHNRHIAWGVTNGMTDNQDLYIERFDPADPLRYQWRGTWEQAEVRRETIQVKGQAAPTTIEVRVTRHGPIIDPVAEPNPGPLARPRDVDEQFHEALALRWTALDPSPGVAHAVLDLNRAHTWSEFRAALAKWDVPPQNFVYADRQGNVGYALAGRLPLRNQHDGTLPVPGWDGAHEWREFIPAEAMPSALNPPDGMVVTANHLVTGPDYPFHAYLKGEWLNPYRAERIGDLLRTEPRHDTRSFARIQHDVVSLPGLELARLVADLAVDDPREQQARDLLVAWDGTLNAASGGGAIYVALRYHLLRLAYAELGPLLLAPTAPGVFTTVPANLYLERALPLLLERIATAPLPGRPDPWLGPGRTWDDLLRTALARAVAELRNLHPDPARWRYGQIHRLTLRHPLGSVAALAPIFNRGPWPAGGDIDTVSQAYAPRHSPAGPSFVAPSYRHIIDLGNWDASRVVLPAGQSGHPASVHYNDMASAWRSGGYCPMLWSRKAVEAHTAAVLILE</sequence>
<dbReference type="STRING" id="765420.OSCT_0760"/>
<evidence type="ECO:0000256" key="2">
    <source>
        <dbReference type="ARBA" id="ARBA00022801"/>
    </source>
</evidence>
<dbReference type="EMBL" id="ADVR01000014">
    <property type="protein sequence ID" value="EFO81361.1"/>
    <property type="molecule type" value="Genomic_DNA"/>
</dbReference>
<dbReference type="Proteomes" id="UP000054010">
    <property type="component" value="Unassembled WGS sequence"/>
</dbReference>
<dbReference type="Gene3D" id="3.60.20.10">
    <property type="entry name" value="Glutamine Phosphoribosylpyrophosphate, subunit 1, domain 1"/>
    <property type="match status" value="1"/>
</dbReference>
<dbReference type="CDD" id="cd03747">
    <property type="entry name" value="Ntn_PGA_like"/>
    <property type="match status" value="1"/>
</dbReference>
<dbReference type="GO" id="GO:0016811">
    <property type="term" value="F:hydrolase activity, acting on carbon-nitrogen (but not peptide) bonds, in linear amides"/>
    <property type="evidence" value="ECO:0007669"/>
    <property type="project" value="InterPro"/>
</dbReference>
<feature type="active site" description="Nucleophile" evidence="4">
    <location>
        <position position="255"/>
    </location>
</feature>
<dbReference type="Gene3D" id="2.30.120.10">
    <property type="match status" value="1"/>
</dbReference>
<evidence type="ECO:0000256" key="4">
    <source>
        <dbReference type="PIRSR" id="PIRSR001227-1"/>
    </source>
</evidence>
<comment type="caution">
    <text evidence="6">The sequence shown here is derived from an EMBL/GenBank/DDBJ whole genome shotgun (WGS) entry which is preliminary data.</text>
</comment>
<keyword evidence="2" id="KW-0378">Hydrolase</keyword>
<reference evidence="6 7" key="1">
    <citation type="journal article" date="2011" name="J. Bacteriol.">
        <title>Draft genome sequence of the anoxygenic filamentous phototrophic bacterium Oscillochloris trichoides subsp. DG-6.</title>
        <authorList>
            <person name="Kuznetsov B.B."/>
            <person name="Ivanovsky R.N."/>
            <person name="Keppen O.I."/>
            <person name="Sukhacheva M.V."/>
            <person name="Bumazhkin B.K."/>
            <person name="Patutina E.O."/>
            <person name="Beletsky A.V."/>
            <person name="Mardanov A.V."/>
            <person name="Baslerov R.V."/>
            <person name="Panteleeva A.N."/>
            <person name="Kolganova T.V."/>
            <person name="Ravin N.V."/>
            <person name="Skryabin K.G."/>
        </authorList>
    </citation>
    <scope>NUCLEOTIDE SEQUENCE [LARGE SCALE GENOMIC DNA]</scope>
    <source>
        <strain evidence="6 7">DG-6</strain>
    </source>
</reference>
<name>E1IBQ9_9CHLR</name>
<gene>
    <name evidence="6" type="ORF">OSCT_0760</name>
</gene>
<dbReference type="InterPro" id="IPR029055">
    <property type="entry name" value="Ntn_hydrolases_N"/>
</dbReference>
<evidence type="ECO:0000313" key="7">
    <source>
        <dbReference type="Proteomes" id="UP000054010"/>
    </source>
</evidence>
<dbReference type="PANTHER" id="PTHR34218">
    <property type="entry name" value="PEPTIDASE S45 PENICILLIN AMIDASE"/>
    <property type="match status" value="1"/>
</dbReference>
<dbReference type="InterPro" id="IPR043146">
    <property type="entry name" value="Penicillin_amidase_N_B-knob"/>
</dbReference>
<dbReference type="AlphaFoldDB" id="E1IBQ9"/>
<evidence type="ECO:0000313" key="6">
    <source>
        <dbReference type="EMBL" id="EFO81361.1"/>
    </source>
</evidence>
<dbReference type="eggNOG" id="COG2366">
    <property type="taxonomic scope" value="Bacteria"/>
</dbReference>
<dbReference type="InterPro" id="IPR002692">
    <property type="entry name" value="S45"/>
</dbReference>
<feature type="binding site" evidence="5">
    <location>
        <position position="330"/>
    </location>
    <ligand>
        <name>Ca(2+)</name>
        <dbReference type="ChEBI" id="CHEBI:29108"/>
    </ligand>
</feature>
<evidence type="ECO:0000256" key="1">
    <source>
        <dbReference type="ARBA" id="ARBA00006586"/>
    </source>
</evidence>
<dbReference type="SUPFAM" id="SSF56235">
    <property type="entry name" value="N-terminal nucleophile aminohydrolases (Ntn hydrolases)"/>
    <property type="match status" value="1"/>
</dbReference>
<comment type="cofactor">
    <cofactor evidence="5">
        <name>Ca(2+)</name>
        <dbReference type="ChEBI" id="CHEBI:29108"/>
    </cofactor>
    <text evidence="5">Binds 1 Ca(2+) ion per dimer.</text>
</comment>
<feature type="binding site" evidence="5">
    <location>
        <position position="327"/>
    </location>
    <ligand>
        <name>Ca(2+)</name>
        <dbReference type="ChEBI" id="CHEBI:29108"/>
    </ligand>
</feature>
<dbReference type="InterPro" id="IPR023343">
    <property type="entry name" value="Penicillin_amidase_dom1"/>
</dbReference>
<keyword evidence="7" id="KW-1185">Reference proteome</keyword>
<dbReference type="GO" id="GO:0046872">
    <property type="term" value="F:metal ion binding"/>
    <property type="evidence" value="ECO:0007669"/>
    <property type="project" value="UniProtKB-KW"/>
</dbReference>